<dbReference type="Proteomes" id="UP000589521">
    <property type="component" value="Unassembled WGS sequence"/>
</dbReference>
<keyword evidence="2" id="KW-0472">Membrane</keyword>
<feature type="transmembrane region" description="Helical" evidence="2">
    <location>
        <begin position="73"/>
        <end position="95"/>
    </location>
</feature>
<evidence type="ECO:0000256" key="2">
    <source>
        <dbReference type="SAM" id="Phobius"/>
    </source>
</evidence>
<sequence length="190" mass="22088">MTRQQIQVIWLSISLIIIASIIYSLGLATLFFSPSNELQLFYQVSLLFFMPLGFVVVPCWISNKNDLCNSQVLVQFNWKSFVILAFIIYMVNGLFLHSEEYFPQMVIAICEEYLFRSLIYRILRTHFAPLWAILIGSFLFGLLLHMNYPLLDNVFVRFPLGLLFSGLTLRFGLQYAIAGHWIFNLIQSIL</sequence>
<dbReference type="Pfam" id="PF02517">
    <property type="entry name" value="Rce1-like"/>
    <property type="match status" value="1"/>
</dbReference>
<keyword evidence="4" id="KW-0482">Metalloprotease</keyword>
<name>A0A7Z0M511_9STRE</name>
<comment type="caution">
    <text evidence="4">The sequence shown here is derived from an EMBL/GenBank/DDBJ whole genome shotgun (WGS) entry which is preliminary data.</text>
</comment>
<evidence type="ECO:0000313" key="5">
    <source>
        <dbReference type="Proteomes" id="UP000589521"/>
    </source>
</evidence>
<feature type="transmembrane region" description="Helical" evidence="2">
    <location>
        <begin position="154"/>
        <end position="173"/>
    </location>
</feature>
<proteinExistence type="inferred from homology"/>
<protein>
    <submittedName>
        <fullName evidence="4">CPBP family intramembrane metalloprotease</fullName>
    </submittedName>
</protein>
<feature type="transmembrane region" description="Helical" evidence="2">
    <location>
        <begin position="9"/>
        <end position="34"/>
    </location>
</feature>
<feature type="transmembrane region" description="Helical" evidence="2">
    <location>
        <begin position="130"/>
        <end position="148"/>
    </location>
</feature>
<feature type="domain" description="CAAX prenyl protease 2/Lysostaphin resistance protein A-like" evidence="3">
    <location>
        <begin position="105"/>
        <end position="186"/>
    </location>
</feature>
<keyword evidence="4" id="KW-0645">Protease</keyword>
<gene>
    <name evidence="4" type="ORF">HZY94_01850</name>
</gene>
<feature type="transmembrane region" description="Helical" evidence="2">
    <location>
        <begin position="40"/>
        <end position="61"/>
    </location>
</feature>
<evidence type="ECO:0000256" key="1">
    <source>
        <dbReference type="ARBA" id="ARBA00009067"/>
    </source>
</evidence>
<keyword evidence="4" id="KW-0378">Hydrolase</keyword>
<dbReference type="GO" id="GO:0080120">
    <property type="term" value="P:CAAX-box protein maturation"/>
    <property type="evidence" value="ECO:0007669"/>
    <property type="project" value="UniProtKB-ARBA"/>
</dbReference>
<dbReference type="EMBL" id="JACBXX010000064">
    <property type="protein sequence ID" value="NYS95954.1"/>
    <property type="molecule type" value="Genomic_DNA"/>
</dbReference>
<dbReference type="GO" id="GO:0004175">
    <property type="term" value="F:endopeptidase activity"/>
    <property type="evidence" value="ECO:0007669"/>
    <property type="project" value="UniProtKB-ARBA"/>
</dbReference>
<evidence type="ECO:0000259" key="3">
    <source>
        <dbReference type="Pfam" id="PF02517"/>
    </source>
</evidence>
<dbReference type="AlphaFoldDB" id="A0A7Z0M511"/>
<organism evidence="4 5">
    <name type="scientific">Streptococcus danieliae</name>
    <dbReference type="NCBI Taxonomy" id="747656"/>
    <lineage>
        <taxon>Bacteria</taxon>
        <taxon>Bacillati</taxon>
        <taxon>Bacillota</taxon>
        <taxon>Bacilli</taxon>
        <taxon>Lactobacillales</taxon>
        <taxon>Streptococcaceae</taxon>
        <taxon>Streptococcus</taxon>
    </lineage>
</organism>
<feature type="transmembrane region" description="Helical" evidence="2">
    <location>
        <begin position="101"/>
        <end position="123"/>
    </location>
</feature>
<keyword evidence="2" id="KW-0812">Transmembrane</keyword>
<dbReference type="GO" id="GO:0006508">
    <property type="term" value="P:proteolysis"/>
    <property type="evidence" value="ECO:0007669"/>
    <property type="project" value="UniProtKB-KW"/>
</dbReference>
<dbReference type="RefSeq" id="WP_179924783.1">
    <property type="nucleotide sequence ID" value="NZ_JACBXX010000064.1"/>
</dbReference>
<keyword evidence="2" id="KW-1133">Transmembrane helix</keyword>
<evidence type="ECO:0000313" key="4">
    <source>
        <dbReference type="EMBL" id="NYS95954.1"/>
    </source>
</evidence>
<comment type="similarity">
    <text evidence="1">Belongs to the UPF0177 family.</text>
</comment>
<dbReference type="GO" id="GO:0008237">
    <property type="term" value="F:metallopeptidase activity"/>
    <property type="evidence" value="ECO:0007669"/>
    <property type="project" value="UniProtKB-KW"/>
</dbReference>
<accession>A0A7Z0M511</accession>
<reference evidence="4 5" key="1">
    <citation type="submission" date="2020-07" db="EMBL/GenBank/DDBJ databases">
        <title>MOT database genomes.</title>
        <authorList>
            <person name="Joseph S."/>
            <person name="Aduse-Opoku J."/>
            <person name="Hashim A."/>
            <person name="Wade W."/>
            <person name="Curtis M."/>
        </authorList>
    </citation>
    <scope>NUCLEOTIDE SEQUENCE [LARGE SCALE GENOMIC DNA]</scope>
    <source>
        <strain evidence="4 5">STR</strain>
    </source>
</reference>
<dbReference type="InterPro" id="IPR003675">
    <property type="entry name" value="Rce1/LyrA-like_dom"/>
</dbReference>